<feature type="transmembrane region" description="Helical" evidence="2">
    <location>
        <begin position="160"/>
        <end position="183"/>
    </location>
</feature>
<accession>A0A927W454</accession>
<dbReference type="InterPro" id="IPR043128">
    <property type="entry name" value="Rev_trsase/Diguanyl_cyclase"/>
</dbReference>
<dbReference type="InterPro" id="IPR001633">
    <property type="entry name" value="EAL_dom"/>
</dbReference>
<gene>
    <name evidence="5" type="ORF">E7215_00645</name>
</gene>
<feature type="transmembrane region" description="Helical" evidence="2">
    <location>
        <begin position="30"/>
        <end position="49"/>
    </location>
</feature>
<feature type="domain" description="GGDEF" evidence="4">
    <location>
        <begin position="365"/>
        <end position="499"/>
    </location>
</feature>
<evidence type="ECO:0000313" key="5">
    <source>
        <dbReference type="EMBL" id="MBE6058671.1"/>
    </source>
</evidence>
<feature type="transmembrane region" description="Helical" evidence="2">
    <location>
        <begin position="92"/>
        <end position="114"/>
    </location>
</feature>
<dbReference type="Gene3D" id="3.30.70.270">
    <property type="match status" value="1"/>
</dbReference>
<dbReference type="PROSITE" id="PS50883">
    <property type="entry name" value="EAL"/>
    <property type="match status" value="1"/>
</dbReference>
<feature type="transmembrane region" description="Helical" evidence="2">
    <location>
        <begin position="126"/>
        <end position="148"/>
    </location>
</feature>
<feature type="transmembrane region" description="Helical" evidence="2">
    <location>
        <begin position="190"/>
        <end position="211"/>
    </location>
</feature>
<evidence type="ECO:0000259" key="4">
    <source>
        <dbReference type="PROSITE" id="PS50887"/>
    </source>
</evidence>
<evidence type="ECO:0000313" key="6">
    <source>
        <dbReference type="Proteomes" id="UP000768462"/>
    </source>
</evidence>
<dbReference type="InterPro" id="IPR035919">
    <property type="entry name" value="EAL_sf"/>
</dbReference>
<dbReference type="InterPro" id="IPR050706">
    <property type="entry name" value="Cyclic-di-GMP_PDE-like"/>
</dbReference>
<reference evidence="5" key="1">
    <citation type="submission" date="2019-04" db="EMBL/GenBank/DDBJ databases">
        <title>Evolution of Biomass-Degrading Anaerobic Consortia Revealed by Metagenomics.</title>
        <authorList>
            <person name="Peng X."/>
        </authorList>
    </citation>
    <scope>NUCLEOTIDE SEQUENCE</scope>
    <source>
        <strain evidence="5">SIG254</strain>
    </source>
</reference>
<feature type="transmembrane region" description="Helical" evidence="2">
    <location>
        <begin position="61"/>
        <end position="80"/>
    </location>
</feature>
<sequence>MKKVLTVILIAILYLSYFVATVVKSNFFGNILSPIVTFIVAYYVFKGYYMEEKNKTLKTSGLFLALSILNWAVCDVMWAVEAIILKINPEQVSIISNGYSLTNLLLLCSLIIGGYHQFKKWNATQVLIDTVAITICTMTLVWVIFFNTDMQNAIIMKSDWIFMICVFVDFLIFIWVASWFLSIRKGKIPLYLRVTAGSYILYIVFDIIYYYEYFYSLYEPNSLLDAAYVIAFGVAAIGSIIKINTQHKIEYTEFMNSGRNKKGLLLLTAPIILILFKGVQLEYLLLMLIVITFYYIHSNHVQTNILKEELLKNEKQLNLRLESKVQERTKELNDLINKDVVTGLHSRRYFLQQIDKNINNLKKDENIILFYIDLNKYKMLKTMFGNYIGEEVLVEIGKRLKEYVYREEDVLASFGEDVFVFTKEGSYTYGDGLEMAKNLIHACSDIYTIEEYDIRVTLNIGISIYPLDAKNREELIKHADIAMLQARLLGFNRAMVFTQKLGELAFAKNEIEIMLKKADLNEEFQLYYQPQVSIEDESIIGFEALIRWQRNDGTFISPGEFIPIAEEIGFIIPIGYWVMENAMAQLSQWKKKTKKHLRIAINVSVRQLKDNSFIIKLKEIMERYHIAPEEVEIEITETLELEEDIKVKDTLLKINAMGISIAVDDFGTGYSSLYYLKQLPVDRIKIAKPLVDLIDKDNYDYAIVKAVITVAKAIGVPVIAEGVERKEQLECLRKLQCDEIQGYYFAKPMPAEEIYKNWL</sequence>
<dbReference type="SMART" id="SM00052">
    <property type="entry name" value="EAL"/>
    <property type="match status" value="1"/>
</dbReference>
<dbReference type="InterPro" id="IPR000160">
    <property type="entry name" value="GGDEF_dom"/>
</dbReference>
<evidence type="ECO:0000256" key="2">
    <source>
        <dbReference type="SAM" id="Phobius"/>
    </source>
</evidence>
<comment type="caution">
    <text evidence="5">The sequence shown here is derived from an EMBL/GenBank/DDBJ whole genome shotgun (WGS) entry which is preliminary data.</text>
</comment>
<proteinExistence type="predicted"/>
<feature type="coiled-coil region" evidence="1">
    <location>
        <begin position="307"/>
        <end position="338"/>
    </location>
</feature>
<dbReference type="Gene3D" id="3.20.20.450">
    <property type="entry name" value="EAL domain"/>
    <property type="match status" value="1"/>
</dbReference>
<evidence type="ECO:0000256" key="1">
    <source>
        <dbReference type="SAM" id="Coils"/>
    </source>
</evidence>
<protein>
    <submittedName>
        <fullName evidence="5">Bifunctional diguanylate cyclase/phosphodiesterase</fullName>
    </submittedName>
</protein>
<dbReference type="PANTHER" id="PTHR33121:SF70">
    <property type="entry name" value="SIGNALING PROTEIN YKOW"/>
    <property type="match status" value="1"/>
</dbReference>
<organism evidence="5 6">
    <name type="scientific">Clostridium sulfidigenes</name>
    <dbReference type="NCBI Taxonomy" id="318464"/>
    <lineage>
        <taxon>Bacteria</taxon>
        <taxon>Bacillati</taxon>
        <taxon>Bacillota</taxon>
        <taxon>Clostridia</taxon>
        <taxon>Eubacteriales</taxon>
        <taxon>Clostridiaceae</taxon>
        <taxon>Clostridium</taxon>
    </lineage>
</organism>
<dbReference type="SUPFAM" id="SSF141868">
    <property type="entry name" value="EAL domain-like"/>
    <property type="match status" value="1"/>
</dbReference>
<dbReference type="GO" id="GO:0071111">
    <property type="term" value="F:cyclic-guanylate-specific phosphodiesterase activity"/>
    <property type="evidence" value="ECO:0007669"/>
    <property type="project" value="InterPro"/>
</dbReference>
<dbReference type="CDD" id="cd01949">
    <property type="entry name" value="GGDEF"/>
    <property type="match status" value="1"/>
</dbReference>
<dbReference type="NCBIfam" id="TIGR00254">
    <property type="entry name" value="GGDEF"/>
    <property type="match status" value="1"/>
</dbReference>
<dbReference type="CDD" id="cd01948">
    <property type="entry name" value="EAL"/>
    <property type="match status" value="1"/>
</dbReference>
<dbReference type="Proteomes" id="UP000768462">
    <property type="component" value="Unassembled WGS sequence"/>
</dbReference>
<keyword evidence="2" id="KW-0472">Membrane</keyword>
<evidence type="ECO:0000259" key="3">
    <source>
        <dbReference type="PROSITE" id="PS50883"/>
    </source>
</evidence>
<feature type="domain" description="EAL" evidence="3">
    <location>
        <begin position="508"/>
        <end position="759"/>
    </location>
</feature>
<feature type="transmembrane region" description="Helical" evidence="2">
    <location>
        <begin position="264"/>
        <end position="296"/>
    </location>
</feature>
<feature type="transmembrane region" description="Helical" evidence="2">
    <location>
        <begin position="223"/>
        <end position="243"/>
    </location>
</feature>
<name>A0A927W454_9CLOT</name>
<keyword evidence="2" id="KW-1133">Transmembrane helix</keyword>
<keyword evidence="1" id="KW-0175">Coiled coil</keyword>
<dbReference type="SMART" id="SM00267">
    <property type="entry name" value="GGDEF"/>
    <property type="match status" value="1"/>
</dbReference>
<dbReference type="SUPFAM" id="SSF55073">
    <property type="entry name" value="Nucleotide cyclase"/>
    <property type="match status" value="1"/>
</dbReference>
<dbReference type="Pfam" id="PF00563">
    <property type="entry name" value="EAL"/>
    <property type="match status" value="1"/>
</dbReference>
<dbReference type="EMBL" id="SVCM01000008">
    <property type="protein sequence ID" value="MBE6058671.1"/>
    <property type="molecule type" value="Genomic_DNA"/>
</dbReference>
<dbReference type="InterPro" id="IPR029787">
    <property type="entry name" value="Nucleotide_cyclase"/>
</dbReference>
<keyword evidence="2" id="KW-0812">Transmembrane</keyword>
<dbReference type="PANTHER" id="PTHR33121">
    <property type="entry name" value="CYCLIC DI-GMP PHOSPHODIESTERASE PDEF"/>
    <property type="match status" value="1"/>
</dbReference>
<dbReference type="AlphaFoldDB" id="A0A927W454"/>
<dbReference type="PROSITE" id="PS50887">
    <property type="entry name" value="GGDEF"/>
    <property type="match status" value="1"/>
</dbReference>
<dbReference type="Pfam" id="PF00990">
    <property type="entry name" value="GGDEF"/>
    <property type="match status" value="1"/>
</dbReference>